<dbReference type="OrthoDB" id="2479469at2759"/>
<comment type="caution">
    <text evidence="2">The sequence shown here is derived from an EMBL/GenBank/DDBJ whole genome shotgun (WGS) entry which is preliminary data.</text>
</comment>
<protein>
    <recommendedName>
        <fullName evidence="4">Carboxypeptidase regulatory-like domain-containing protein</fullName>
    </recommendedName>
</protein>
<gene>
    <name evidence="2" type="ORF">DFQ27_003750</name>
</gene>
<evidence type="ECO:0008006" key="4">
    <source>
        <dbReference type="Google" id="ProtNLM"/>
    </source>
</evidence>
<reference evidence="2" key="1">
    <citation type="journal article" date="2020" name="Fungal Divers.">
        <title>Resolving the Mortierellaceae phylogeny through synthesis of multi-gene phylogenetics and phylogenomics.</title>
        <authorList>
            <person name="Vandepol N."/>
            <person name="Liber J."/>
            <person name="Desiro A."/>
            <person name="Na H."/>
            <person name="Kennedy M."/>
            <person name="Barry K."/>
            <person name="Grigoriev I.V."/>
            <person name="Miller A.N."/>
            <person name="O'Donnell K."/>
            <person name="Stajich J.E."/>
            <person name="Bonito G."/>
        </authorList>
    </citation>
    <scope>NUCLEOTIDE SEQUENCE</scope>
    <source>
        <strain evidence="2">BC1065</strain>
    </source>
</reference>
<dbReference type="Proteomes" id="UP000807716">
    <property type="component" value="Unassembled WGS sequence"/>
</dbReference>
<keyword evidence="3" id="KW-1185">Reference proteome</keyword>
<sequence length="274" mass="28386">MRHYISLSILLFASAVALAGTEVPGWGGPIANDKGIEALGWLAGIGSQPDNYLLLFAAASPARPTATKEVVTSDGYVNLVRNGRSIGVASQFTVRAYTDSIPAASTGSATTPANGTASVDIAVGSLDAAPNYISNPTGGVQLSPVAVHLEACTARALASPGKPVQLVTGCTGRSNYISSRGVKVADIPATADNMVVRIPEDTTEPPIAFVFVNERITTDIHGNPTTDENGRYKFDPTATSGYVNIARIASIDDSFDVLTLGHAAVVRDPAMTDK</sequence>
<dbReference type="AlphaFoldDB" id="A0A9P6U535"/>
<feature type="chain" id="PRO_5040396313" description="Carboxypeptidase regulatory-like domain-containing protein" evidence="1">
    <location>
        <begin position="20"/>
        <end position="274"/>
    </location>
</feature>
<proteinExistence type="predicted"/>
<evidence type="ECO:0000256" key="1">
    <source>
        <dbReference type="SAM" id="SignalP"/>
    </source>
</evidence>
<evidence type="ECO:0000313" key="3">
    <source>
        <dbReference type="Proteomes" id="UP000807716"/>
    </source>
</evidence>
<evidence type="ECO:0000313" key="2">
    <source>
        <dbReference type="EMBL" id="KAG0260089.1"/>
    </source>
</evidence>
<name>A0A9P6U535_9FUNG</name>
<dbReference type="EMBL" id="JAAAJB010000261">
    <property type="protein sequence ID" value="KAG0260089.1"/>
    <property type="molecule type" value="Genomic_DNA"/>
</dbReference>
<feature type="signal peptide" evidence="1">
    <location>
        <begin position="1"/>
        <end position="19"/>
    </location>
</feature>
<accession>A0A9P6U535</accession>
<organism evidence="2 3">
    <name type="scientific">Actinomortierella ambigua</name>
    <dbReference type="NCBI Taxonomy" id="1343610"/>
    <lineage>
        <taxon>Eukaryota</taxon>
        <taxon>Fungi</taxon>
        <taxon>Fungi incertae sedis</taxon>
        <taxon>Mucoromycota</taxon>
        <taxon>Mortierellomycotina</taxon>
        <taxon>Mortierellomycetes</taxon>
        <taxon>Mortierellales</taxon>
        <taxon>Mortierellaceae</taxon>
        <taxon>Actinomortierella</taxon>
    </lineage>
</organism>
<keyword evidence="1" id="KW-0732">Signal</keyword>